<evidence type="ECO:0000313" key="7">
    <source>
        <dbReference type="Proteomes" id="UP000316598"/>
    </source>
</evidence>
<keyword evidence="2 6" id="KW-0328">Glycosyltransferase</keyword>
<dbReference type="SUPFAM" id="SSF53448">
    <property type="entry name" value="Nucleotide-diphospho-sugar transferases"/>
    <property type="match status" value="1"/>
</dbReference>
<feature type="region of interest" description="Disordered" evidence="4">
    <location>
        <begin position="263"/>
        <end position="299"/>
    </location>
</feature>
<dbReference type="EMBL" id="SJPI01000001">
    <property type="protein sequence ID" value="TWT53241.1"/>
    <property type="molecule type" value="Genomic_DNA"/>
</dbReference>
<dbReference type="InterPro" id="IPR039528">
    <property type="entry name" value="DPM1-like"/>
</dbReference>
<dbReference type="GO" id="GO:0006506">
    <property type="term" value="P:GPI anchor biosynthetic process"/>
    <property type="evidence" value="ECO:0007669"/>
    <property type="project" value="TreeGrafter"/>
</dbReference>
<evidence type="ECO:0000256" key="1">
    <source>
        <dbReference type="ARBA" id="ARBA00006739"/>
    </source>
</evidence>
<dbReference type="GO" id="GO:0047267">
    <property type="term" value="F:undecaprenyl-phosphate mannosyltransferase activity"/>
    <property type="evidence" value="ECO:0007669"/>
    <property type="project" value="UniProtKB-EC"/>
</dbReference>
<protein>
    <submittedName>
        <fullName evidence="6">Undecaprenyl-phosphate mannosyltransferase</fullName>
        <ecNumber evidence="6">2.4.1.54</ecNumber>
    </submittedName>
</protein>
<feature type="domain" description="Glycosyltransferase 2-like" evidence="5">
    <location>
        <begin position="17"/>
        <end position="182"/>
    </location>
</feature>
<keyword evidence="3 6" id="KW-0808">Transferase</keyword>
<keyword evidence="7" id="KW-1185">Reference proteome</keyword>
<gene>
    <name evidence="6" type="ORF">Pla22_08690</name>
</gene>
<comment type="similarity">
    <text evidence="1">Belongs to the glycosyltransferase 2 family.</text>
</comment>
<organism evidence="6 7">
    <name type="scientific">Rubripirellula amarantea</name>
    <dbReference type="NCBI Taxonomy" id="2527999"/>
    <lineage>
        <taxon>Bacteria</taxon>
        <taxon>Pseudomonadati</taxon>
        <taxon>Planctomycetota</taxon>
        <taxon>Planctomycetia</taxon>
        <taxon>Pirellulales</taxon>
        <taxon>Pirellulaceae</taxon>
        <taxon>Rubripirellula</taxon>
    </lineage>
</organism>
<evidence type="ECO:0000313" key="6">
    <source>
        <dbReference type="EMBL" id="TWT53241.1"/>
    </source>
</evidence>
<dbReference type="PANTHER" id="PTHR43398">
    <property type="entry name" value="DOLICHOL-PHOSPHATE MANNOSYLTRANSFERASE SUBUNIT 1"/>
    <property type="match status" value="1"/>
</dbReference>
<evidence type="ECO:0000256" key="4">
    <source>
        <dbReference type="SAM" id="MobiDB-lite"/>
    </source>
</evidence>
<dbReference type="InterPro" id="IPR029044">
    <property type="entry name" value="Nucleotide-diphossugar_trans"/>
</dbReference>
<feature type="compositionally biased region" description="Polar residues" evidence="4">
    <location>
        <begin position="263"/>
        <end position="276"/>
    </location>
</feature>
<sequence length="299" mass="33540">MIHEFPQPDSQSQCELSIVVPTYCEAENLPKLFQRLDQTLNESGLRAEVVVVDDNSDDGTEFVCMRYGKSLPIRLYVRKHDRGLSSAVVLGMKKSKGETICVMDADLSHPPERIPALYEALTQQNECTDFVIGSRYVEGGSTTDDWGFLRWLNSRLATLAARPFTSASDPMAGFFAMHRRDFIRSESLLNPIGYKIGLELMVKCDLNHVVEVPIRFSNRIHGESKLTLQEQLNYVKHLVCLFRHKYPSLGRLAFLPNPTIQTGSASSEDISPSYDSTEGVHSRDAVAAPDHLQSRRHAA</sequence>
<dbReference type="GO" id="GO:0006488">
    <property type="term" value="P:dolichol-linked oligosaccharide biosynthetic process"/>
    <property type="evidence" value="ECO:0007669"/>
    <property type="project" value="TreeGrafter"/>
</dbReference>
<evidence type="ECO:0000256" key="3">
    <source>
        <dbReference type="ARBA" id="ARBA00022679"/>
    </source>
</evidence>
<proteinExistence type="inferred from homology"/>
<dbReference type="RefSeq" id="WP_146513491.1">
    <property type="nucleotide sequence ID" value="NZ_SJPI01000001.1"/>
</dbReference>
<dbReference type="GO" id="GO:0004582">
    <property type="term" value="F:dolichyl-phosphate beta-D-mannosyltransferase activity"/>
    <property type="evidence" value="ECO:0007669"/>
    <property type="project" value="InterPro"/>
</dbReference>
<dbReference type="PANTHER" id="PTHR43398:SF1">
    <property type="entry name" value="DOLICHOL-PHOSPHATE MANNOSYLTRANSFERASE SUBUNIT 1"/>
    <property type="match status" value="1"/>
</dbReference>
<dbReference type="Pfam" id="PF00535">
    <property type="entry name" value="Glycos_transf_2"/>
    <property type="match status" value="1"/>
</dbReference>
<dbReference type="CDD" id="cd06442">
    <property type="entry name" value="DPM1_like"/>
    <property type="match status" value="1"/>
</dbReference>
<evidence type="ECO:0000259" key="5">
    <source>
        <dbReference type="Pfam" id="PF00535"/>
    </source>
</evidence>
<dbReference type="OrthoDB" id="9810303at2"/>
<accession>A0A5C5WSV4</accession>
<comment type="caution">
    <text evidence="6">The sequence shown here is derived from an EMBL/GenBank/DDBJ whole genome shotgun (WGS) entry which is preliminary data.</text>
</comment>
<dbReference type="EC" id="2.4.1.54" evidence="6"/>
<dbReference type="AlphaFoldDB" id="A0A5C5WSV4"/>
<dbReference type="GO" id="GO:0016020">
    <property type="term" value="C:membrane"/>
    <property type="evidence" value="ECO:0007669"/>
    <property type="project" value="GOC"/>
</dbReference>
<dbReference type="InterPro" id="IPR001173">
    <property type="entry name" value="Glyco_trans_2-like"/>
</dbReference>
<name>A0A5C5WSV4_9BACT</name>
<dbReference type="Gene3D" id="3.90.550.10">
    <property type="entry name" value="Spore Coat Polysaccharide Biosynthesis Protein SpsA, Chain A"/>
    <property type="match status" value="1"/>
</dbReference>
<reference evidence="6 7" key="1">
    <citation type="submission" date="2019-02" db="EMBL/GenBank/DDBJ databases">
        <title>Deep-cultivation of Planctomycetes and their phenomic and genomic characterization uncovers novel biology.</title>
        <authorList>
            <person name="Wiegand S."/>
            <person name="Jogler M."/>
            <person name="Boedeker C."/>
            <person name="Pinto D."/>
            <person name="Vollmers J."/>
            <person name="Rivas-Marin E."/>
            <person name="Kohn T."/>
            <person name="Peeters S.H."/>
            <person name="Heuer A."/>
            <person name="Rast P."/>
            <person name="Oberbeckmann S."/>
            <person name="Bunk B."/>
            <person name="Jeske O."/>
            <person name="Meyerdierks A."/>
            <person name="Storesund J.E."/>
            <person name="Kallscheuer N."/>
            <person name="Luecker S."/>
            <person name="Lage O.M."/>
            <person name="Pohl T."/>
            <person name="Merkel B.J."/>
            <person name="Hornburger P."/>
            <person name="Mueller R.-W."/>
            <person name="Bruemmer F."/>
            <person name="Labrenz M."/>
            <person name="Spormann A.M."/>
            <person name="Op Den Camp H."/>
            <person name="Overmann J."/>
            <person name="Amann R."/>
            <person name="Jetten M.S.M."/>
            <person name="Mascher T."/>
            <person name="Medema M.H."/>
            <person name="Devos D.P."/>
            <person name="Kaster A.-K."/>
            <person name="Ovreas L."/>
            <person name="Rohde M."/>
            <person name="Galperin M.Y."/>
            <person name="Jogler C."/>
        </authorList>
    </citation>
    <scope>NUCLEOTIDE SEQUENCE [LARGE SCALE GENOMIC DNA]</scope>
    <source>
        <strain evidence="6 7">Pla22</strain>
    </source>
</reference>
<dbReference type="Proteomes" id="UP000316598">
    <property type="component" value="Unassembled WGS sequence"/>
</dbReference>
<evidence type="ECO:0000256" key="2">
    <source>
        <dbReference type="ARBA" id="ARBA00022676"/>
    </source>
</evidence>
<dbReference type="GO" id="GO:0035269">
    <property type="term" value="P:protein O-linked glycosylation via mannose"/>
    <property type="evidence" value="ECO:0007669"/>
    <property type="project" value="TreeGrafter"/>
</dbReference>